<dbReference type="AlphaFoldDB" id="A0A7D9DTQ0"/>
<sequence length="559" mass="62959">MLLTRSKELREFRNSGELSDICVIVGNTEFHLHKFPLFLNSEFFRALCRCGMMDENTVTLPQFPGGAKTFALIADYCYGLEIDINSRNVVELRCAAEFLQITSLGRDTSTALSKILPRQPASVVDILSSACQLGEIANQTSILPLCFDAVIILMKKDKISENILEVLLELPIEWFVALIIGARDAGIAVPKIIRLAGKYIETMVVEYQISIKEYLEHRRHDEGEACTSVEDLGDIMDAILLELPKTTSLSDVVDSELLCLLYRVAVQLRCKCESMLLTAISNNLCAIPCEILVTMPTSDVVSIVEHGVHNNIISPTMLCKTIDGYLWERTKQKHITLEEFDAVVRAIPKSYRPQHDSILLIAEVLFSSTKISEEMKLKTLDLVDTYKLHEETLRLVSERNVIPSTFIVSSALAVSFRLRNELTEVKAKLAEKDHDIREVHSSISDVIQGQWEYNDVTLNVTPKDASNARVQFAKVLALNTSKELSMEHQVYDGKLTLCVRSRGTSTQSCGTSSKTFLFDPFNEQLLEITRSKHDNPMVGEHYEKKKHTSSYWPFTDIKS</sequence>
<dbReference type="Proteomes" id="UP001152795">
    <property type="component" value="Unassembled WGS sequence"/>
</dbReference>
<dbReference type="SUPFAM" id="SSF54695">
    <property type="entry name" value="POZ domain"/>
    <property type="match status" value="1"/>
</dbReference>
<dbReference type="PROSITE" id="PS50097">
    <property type="entry name" value="BTB"/>
    <property type="match status" value="1"/>
</dbReference>
<dbReference type="InterPro" id="IPR011333">
    <property type="entry name" value="SKP1/BTB/POZ_sf"/>
</dbReference>
<organism evidence="1 2">
    <name type="scientific">Paramuricea clavata</name>
    <name type="common">Red gorgonian</name>
    <name type="synonym">Violescent sea-whip</name>
    <dbReference type="NCBI Taxonomy" id="317549"/>
    <lineage>
        <taxon>Eukaryota</taxon>
        <taxon>Metazoa</taxon>
        <taxon>Cnidaria</taxon>
        <taxon>Anthozoa</taxon>
        <taxon>Octocorallia</taxon>
        <taxon>Malacalcyonacea</taxon>
        <taxon>Plexauridae</taxon>
        <taxon>Paramuricea</taxon>
    </lineage>
</organism>
<dbReference type="EMBL" id="CACRXK020002340">
    <property type="protein sequence ID" value="CAB3993855.1"/>
    <property type="molecule type" value="Genomic_DNA"/>
</dbReference>
<gene>
    <name evidence="1" type="ORF">PACLA_8A065072</name>
</gene>
<dbReference type="SMART" id="SM00225">
    <property type="entry name" value="BTB"/>
    <property type="match status" value="1"/>
</dbReference>
<dbReference type="OrthoDB" id="624345at2759"/>
<dbReference type="InterPro" id="IPR043454">
    <property type="entry name" value="NPH3/RPT2-like"/>
</dbReference>
<keyword evidence="2" id="KW-1185">Reference proteome</keyword>
<proteinExistence type="predicted"/>
<protein>
    <submittedName>
        <fullName evidence="1">Root phototropism 2</fullName>
    </submittedName>
</protein>
<dbReference type="InterPro" id="IPR000210">
    <property type="entry name" value="BTB/POZ_dom"/>
</dbReference>
<dbReference type="Pfam" id="PF03000">
    <property type="entry name" value="NPH3"/>
    <property type="match status" value="1"/>
</dbReference>
<name>A0A7D9DTQ0_PARCT</name>
<dbReference type="InterPro" id="IPR027356">
    <property type="entry name" value="NPH3_dom"/>
</dbReference>
<comment type="caution">
    <text evidence="1">The sequence shown here is derived from an EMBL/GenBank/DDBJ whole genome shotgun (WGS) entry which is preliminary data.</text>
</comment>
<reference evidence="1" key="1">
    <citation type="submission" date="2020-04" db="EMBL/GenBank/DDBJ databases">
        <authorList>
            <person name="Alioto T."/>
            <person name="Alioto T."/>
            <person name="Gomez Garrido J."/>
        </authorList>
    </citation>
    <scope>NUCLEOTIDE SEQUENCE</scope>
    <source>
        <strain evidence="1">A484AB</strain>
    </source>
</reference>
<evidence type="ECO:0000313" key="2">
    <source>
        <dbReference type="Proteomes" id="UP001152795"/>
    </source>
</evidence>
<accession>A0A7D9DTQ0</accession>
<dbReference type="Gene3D" id="3.30.710.10">
    <property type="entry name" value="Potassium Channel Kv1.1, Chain A"/>
    <property type="match status" value="1"/>
</dbReference>
<evidence type="ECO:0000313" key="1">
    <source>
        <dbReference type="EMBL" id="CAB3993855.1"/>
    </source>
</evidence>
<dbReference type="Pfam" id="PF00651">
    <property type="entry name" value="BTB"/>
    <property type="match status" value="1"/>
</dbReference>
<dbReference type="PANTHER" id="PTHR32370">
    <property type="entry name" value="OS12G0117600 PROTEIN"/>
    <property type="match status" value="1"/>
</dbReference>